<name>A0A1G2PDW2_9BACT</name>
<dbReference type="EMBL" id="MHSR01000014">
    <property type="protein sequence ID" value="OHA46483.1"/>
    <property type="molecule type" value="Genomic_DNA"/>
</dbReference>
<gene>
    <name evidence="1" type="ORF">A2828_01430</name>
</gene>
<sequence>MAINPEQYSKIGIEEAETRACTARVEEFKRVWEQLPSNIKQEVFAPDSAIGEFSALLVGAKPLVWVNSRYSTKVGNTERVEPTNPFYEIIKRSDLLRKELRTAAGPFIFDGNYVMANDKLIYNPGAVRRVIDMNKDLFEQLGYSTQDVDALASQAFTPHDGEIDHVAAGLLLGFPRADALIYAMKSPEQRGKLYSVLPRKEWLTLEGLAKKRFAEESTRSSKDWDQINNAYNDPAYQITRPEGWRGRYGIDVGDVQWVEFYETAAGEMRKEEIQKALHEYGLDEILAKMRREAEESSR</sequence>
<dbReference type="AlphaFoldDB" id="A0A1G2PDW2"/>
<accession>A0A1G2PDW2</accession>
<comment type="caution">
    <text evidence="1">The sequence shown here is derived from an EMBL/GenBank/DDBJ whole genome shotgun (WGS) entry which is preliminary data.</text>
</comment>
<protein>
    <submittedName>
        <fullName evidence="1">Uncharacterized protein</fullName>
    </submittedName>
</protein>
<evidence type="ECO:0000313" key="1">
    <source>
        <dbReference type="EMBL" id="OHA46483.1"/>
    </source>
</evidence>
<organism evidence="1 2">
    <name type="scientific">Candidatus Terrybacteria bacterium RIFCSPHIGHO2_01_FULL_43_35</name>
    <dbReference type="NCBI Taxonomy" id="1802361"/>
    <lineage>
        <taxon>Bacteria</taxon>
        <taxon>Candidatus Terryibacteriota</taxon>
    </lineage>
</organism>
<dbReference type="Proteomes" id="UP000178869">
    <property type="component" value="Unassembled WGS sequence"/>
</dbReference>
<reference evidence="1 2" key="1">
    <citation type="journal article" date="2016" name="Nat. Commun.">
        <title>Thousands of microbial genomes shed light on interconnected biogeochemical processes in an aquifer system.</title>
        <authorList>
            <person name="Anantharaman K."/>
            <person name="Brown C.T."/>
            <person name="Hug L.A."/>
            <person name="Sharon I."/>
            <person name="Castelle C.J."/>
            <person name="Probst A.J."/>
            <person name="Thomas B.C."/>
            <person name="Singh A."/>
            <person name="Wilkins M.J."/>
            <person name="Karaoz U."/>
            <person name="Brodie E.L."/>
            <person name="Williams K.H."/>
            <person name="Hubbard S.S."/>
            <person name="Banfield J.F."/>
        </authorList>
    </citation>
    <scope>NUCLEOTIDE SEQUENCE [LARGE SCALE GENOMIC DNA]</scope>
</reference>
<evidence type="ECO:0000313" key="2">
    <source>
        <dbReference type="Proteomes" id="UP000178869"/>
    </source>
</evidence>
<proteinExistence type="predicted"/>